<dbReference type="RefSeq" id="WP_369209587.1">
    <property type="nucleotide sequence ID" value="NZ_JBFNXQ010000086.1"/>
</dbReference>
<evidence type="ECO:0000313" key="3">
    <source>
        <dbReference type="EMBL" id="MEX5720768.1"/>
    </source>
</evidence>
<feature type="region of interest" description="Disordered" evidence="1">
    <location>
        <begin position="1"/>
        <end position="26"/>
    </location>
</feature>
<protein>
    <recommendedName>
        <fullName evidence="5">MAPEG family protein</fullName>
    </recommendedName>
</protein>
<evidence type="ECO:0008006" key="5">
    <source>
        <dbReference type="Google" id="ProtNLM"/>
    </source>
</evidence>
<evidence type="ECO:0000313" key="4">
    <source>
        <dbReference type="Proteomes" id="UP001560045"/>
    </source>
</evidence>
<dbReference type="EMBL" id="JBFNXQ010000086">
    <property type="protein sequence ID" value="MEX5720768.1"/>
    <property type="molecule type" value="Genomic_DNA"/>
</dbReference>
<feature type="transmembrane region" description="Helical" evidence="2">
    <location>
        <begin position="99"/>
        <end position="119"/>
    </location>
</feature>
<proteinExistence type="predicted"/>
<name>A0ABV3XKX2_9ACTN</name>
<evidence type="ECO:0000256" key="1">
    <source>
        <dbReference type="SAM" id="MobiDB-lite"/>
    </source>
</evidence>
<feature type="compositionally biased region" description="Polar residues" evidence="1">
    <location>
        <begin position="1"/>
        <end position="11"/>
    </location>
</feature>
<keyword evidence="2" id="KW-0812">Transmembrane</keyword>
<dbReference type="Proteomes" id="UP001560045">
    <property type="component" value="Unassembled WGS sequence"/>
</dbReference>
<reference evidence="3 4" key="1">
    <citation type="submission" date="2024-06" db="EMBL/GenBank/DDBJ databases">
        <title>Draft genome sequence of Geodermatophilus badlandi, a novel member of the Geodermatophilaceae isolated from badland sedimentary rocks in the Red desert, Wyoming, USA.</title>
        <authorList>
            <person name="Ben Tekaya S."/>
            <person name="Nouioui I."/>
            <person name="Flores G.M."/>
            <person name="Shaal M.N."/>
            <person name="Bredoire F."/>
            <person name="Basile F."/>
            <person name="Van Diepen L."/>
            <person name="Ward N.L."/>
        </authorList>
    </citation>
    <scope>NUCLEOTIDE SEQUENCE [LARGE SCALE GENOMIC DNA]</scope>
    <source>
        <strain evidence="3 4">WL48A</strain>
    </source>
</reference>
<keyword evidence="2" id="KW-1133">Transmembrane helix</keyword>
<comment type="caution">
    <text evidence="3">The sequence shown here is derived from an EMBL/GenBank/DDBJ whole genome shotgun (WGS) entry which is preliminary data.</text>
</comment>
<sequence>MTAPGSGSTSPLHEGPPAGVGSGPSRNPASAVYGTVLAGSLIATEGARDSVDVPRMLVLVLVTQLVYWLAHVYADLVGQRIRTGRRPHRADVRELLREEWSLVAASYGPLIAVGAAHLLGFRANTAVLAGLWATTAVLVLWSVVAGRRGRMRGAELALYAVLSGAFGCALVALKTLLH</sequence>
<organism evidence="3 4">
    <name type="scientific">Geodermatophilus maliterrae</name>
    <dbReference type="NCBI Taxonomy" id="3162531"/>
    <lineage>
        <taxon>Bacteria</taxon>
        <taxon>Bacillati</taxon>
        <taxon>Actinomycetota</taxon>
        <taxon>Actinomycetes</taxon>
        <taxon>Geodermatophilales</taxon>
        <taxon>Geodermatophilaceae</taxon>
        <taxon>Geodermatophilus</taxon>
    </lineage>
</organism>
<gene>
    <name evidence="3" type="ORF">ABQ292_20640</name>
</gene>
<accession>A0ABV3XKX2</accession>
<evidence type="ECO:0000256" key="2">
    <source>
        <dbReference type="SAM" id="Phobius"/>
    </source>
</evidence>
<keyword evidence="2" id="KW-0472">Membrane</keyword>
<keyword evidence="4" id="KW-1185">Reference proteome</keyword>
<feature type="transmembrane region" description="Helical" evidence="2">
    <location>
        <begin position="56"/>
        <end position="78"/>
    </location>
</feature>
<feature type="transmembrane region" description="Helical" evidence="2">
    <location>
        <begin position="125"/>
        <end position="144"/>
    </location>
</feature>
<feature type="transmembrane region" description="Helical" evidence="2">
    <location>
        <begin position="156"/>
        <end position="177"/>
    </location>
</feature>